<dbReference type="PANTHER" id="PTHR33202:SF7">
    <property type="entry name" value="FERRIC UPTAKE REGULATION PROTEIN"/>
    <property type="match status" value="1"/>
</dbReference>
<comment type="caution">
    <text evidence="14">The sequence shown here is derived from an EMBL/GenBank/DDBJ whole genome shotgun (WGS) entry which is preliminary data.</text>
</comment>
<keyword evidence="4 12" id="KW-0963">Cytoplasm</keyword>
<dbReference type="Proteomes" id="UP000284451">
    <property type="component" value="Unassembled WGS sequence"/>
</dbReference>
<dbReference type="GO" id="GO:1900376">
    <property type="term" value="P:regulation of secondary metabolite biosynthetic process"/>
    <property type="evidence" value="ECO:0007669"/>
    <property type="project" value="TreeGrafter"/>
</dbReference>
<dbReference type="InterPro" id="IPR036388">
    <property type="entry name" value="WH-like_DNA-bd_sf"/>
</dbReference>
<evidence type="ECO:0000256" key="12">
    <source>
        <dbReference type="RuleBase" id="RU364037"/>
    </source>
</evidence>
<evidence type="ECO:0000313" key="14">
    <source>
        <dbReference type="EMBL" id="RWR29271.1"/>
    </source>
</evidence>
<keyword evidence="11 12" id="KW-0408">Iron</keyword>
<dbReference type="RefSeq" id="WP_128186378.1">
    <property type="nucleotide sequence ID" value="NZ_JBHRSO010000007.1"/>
</dbReference>
<evidence type="ECO:0000256" key="5">
    <source>
        <dbReference type="ARBA" id="ARBA00022491"/>
    </source>
</evidence>
<comment type="subunit">
    <text evidence="12">Homodimer.</text>
</comment>
<dbReference type="EMBL" id="SAUY01000020">
    <property type="protein sequence ID" value="RWR29271.1"/>
    <property type="molecule type" value="Genomic_DNA"/>
</dbReference>
<feature type="binding site" evidence="11">
    <location>
        <position position="92"/>
    </location>
    <ligand>
        <name>Fe cation</name>
        <dbReference type="ChEBI" id="CHEBI:24875"/>
    </ligand>
</feature>
<dbReference type="EMBL" id="SAUZ01000021">
    <property type="protein sequence ID" value="RWR18134.1"/>
    <property type="molecule type" value="Genomic_DNA"/>
</dbReference>
<dbReference type="AlphaFoldDB" id="A0A443K902"/>
<comment type="cofactor">
    <cofactor evidence="11">
        <name>Mn(2+)</name>
        <dbReference type="ChEBI" id="CHEBI:29035"/>
    </cofactor>
    <cofactor evidence="11">
        <name>Fe(2+)</name>
        <dbReference type="ChEBI" id="CHEBI:29033"/>
    </cofactor>
    <text evidence="11">Binds 1 Mn(2+) or Fe(2+) ion per subunit.</text>
</comment>
<dbReference type="InterPro" id="IPR002481">
    <property type="entry name" value="FUR"/>
</dbReference>
<dbReference type="Proteomes" id="UP000284476">
    <property type="component" value="Unassembled WGS sequence"/>
</dbReference>
<comment type="similarity">
    <text evidence="2 12">Belongs to the Fur family.</text>
</comment>
<evidence type="ECO:0000313" key="13">
    <source>
        <dbReference type="EMBL" id="RWR18134.1"/>
    </source>
</evidence>
<dbReference type="Pfam" id="PF01475">
    <property type="entry name" value="FUR"/>
    <property type="match status" value="1"/>
</dbReference>
<evidence type="ECO:0000256" key="8">
    <source>
        <dbReference type="ARBA" id="ARBA00023015"/>
    </source>
</evidence>
<evidence type="ECO:0000256" key="6">
    <source>
        <dbReference type="ARBA" id="ARBA00022723"/>
    </source>
</evidence>
<proteinExistence type="inferred from homology"/>
<protein>
    <recommendedName>
        <fullName evidence="3 12">Ferric uptake regulation protein</fullName>
    </recommendedName>
</protein>
<dbReference type="InterPro" id="IPR043135">
    <property type="entry name" value="Fur_C"/>
</dbReference>
<sequence length="141" mass="15828">MPNDSSEFVQALREAGLKVTQQRVALLATLMESTDHPNAEEIFVRVRALDDSVSLATVYRTLSTLEEAGLVQRLTFENEPARFEITPASQHDHLVDVDSGEVIELPSEELNRIRQDLADRLGYEIVSLHSFIRARKKPAVS</sequence>
<dbReference type="InterPro" id="IPR036390">
    <property type="entry name" value="WH_DNA-bd_sf"/>
</dbReference>
<evidence type="ECO:0000313" key="16">
    <source>
        <dbReference type="Proteomes" id="UP000284476"/>
    </source>
</evidence>
<evidence type="ECO:0000256" key="3">
    <source>
        <dbReference type="ARBA" id="ARBA00020910"/>
    </source>
</evidence>
<evidence type="ECO:0000256" key="1">
    <source>
        <dbReference type="ARBA" id="ARBA00004496"/>
    </source>
</evidence>
<dbReference type="GO" id="GO:0003700">
    <property type="term" value="F:DNA-binding transcription factor activity"/>
    <property type="evidence" value="ECO:0007669"/>
    <property type="project" value="UniProtKB-UniRule"/>
</dbReference>
<keyword evidence="8 12" id="KW-0805">Transcription regulation</keyword>
<keyword evidence="7 12" id="KW-0862">Zinc</keyword>
<dbReference type="Gene3D" id="3.30.1490.190">
    <property type="match status" value="1"/>
</dbReference>
<organism evidence="14 15">
    <name type="scientific">Paenirhodobacter populi</name>
    <dbReference type="NCBI Taxonomy" id="2306993"/>
    <lineage>
        <taxon>Bacteria</taxon>
        <taxon>Pseudomonadati</taxon>
        <taxon>Pseudomonadota</taxon>
        <taxon>Alphaproteobacteria</taxon>
        <taxon>Rhodobacterales</taxon>
        <taxon>Rhodobacter group</taxon>
        <taxon>Paenirhodobacter</taxon>
    </lineage>
</organism>
<dbReference type="CDD" id="cd07153">
    <property type="entry name" value="Fur_like"/>
    <property type="match status" value="1"/>
</dbReference>
<dbReference type="FunFam" id="1.10.10.10:FF:000007">
    <property type="entry name" value="Ferric uptake regulation protein"/>
    <property type="match status" value="1"/>
</dbReference>
<evidence type="ECO:0000313" key="15">
    <source>
        <dbReference type="Proteomes" id="UP000284451"/>
    </source>
</evidence>
<keyword evidence="9 12" id="KW-0238">DNA-binding</keyword>
<reference evidence="15 16" key="2">
    <citation type="submission" date="2019-01" db="EMBL/GenBank/DDBJ databases">
        <authorList>
            <person name="Li Y."/>
        </authorList>
    </citation>
    <scope>NUCLEOTIDE SEQUENCE [LARGE SCALE GENOMIC DNA]</scope>
    <source>
        <strain evidence="14 15">07D10-4-3</strain>
        <strain evidence="13 16">SK2B-1</strain>
    </source>
</reference>
<dbReference type="GO" id="GO:0000976">
    <property type="term" value="F:transcription cis-regulatory region binding"/>
    <property type="evidence" value="ECO:0007669"/>
    <property type="project" value="TreeGrafter"/>
</dbReference>
<comment type="subcellular location">
    <subcellularLocation>
        <location evidence="1 12">Cytoplasm</location>
    </subcellularLocation>
</comment>
<dbReference type="GO" id="GO:0005737">
    <property type="term" value="C:cytoplasm"/>
    <property type="evidence" value="ECO:0007669"/>
    <property type="project" value="UniProtKB-SubCell"/>
</dbReference>
<dbReference type="GO" id="GO:0008270">
    <property type="term" value="F:zinc ion binding"/>
    <property type="evidence" value="ECO:0007669"/>
    <property type="project" value="TreeGrafter"/>
</dbReference>
<evidence type="ECO:0000256" key="2">
    <source>
        <dbReference type="ARBA" id="ARBA00007957"/>
    </source>
</evidence>
<evidence type="ECO:0000256" key="9">
    <source>
        <dbReference type="ARBA" id="ARBA00023125"/>
    </source>
</evidence>
<accession>A0A443JCD6</accession>
<accession>A0A443K902</accession>
<keyword evidence="10 12" id="KW-0804">Transcription</keyword>
<keyword evidence="6 11" id="KW-0479">Metal-binding</keyword>
<dbReference type="Gene3D" id="1.10.10.10">
    <property type="entry name" value="Winged helix-like DNA-binding domain superfamily/Winged helix DNA-binding domain"/>
    <property type="match status" value="1"/>
</dbReference>
<evidence type="ECO:0000256" key="4">
    <source>
        <dbReference type="ARBA" id="ARBA00022490"/>
    </source>
</evidence>
<keyword evidence="5 12" id="KW-0678">Repressor</keyword>
<dbReference type="SUPFAM" id="SSF46785">
    <property type="entry name" value="Winged helix' DNA-binding domain"/>
    <property type="match status" value="1"/>
</dbReference>
<evidence type="ECO:0000256" key="7">
    <source>
        <dbReference type="ARBA" id="ARBA00022833"/>
    </source>
</evidence>
<name>A0A443K902_9RHOB</name>
<gene>
    <name evidence="12" type="primary">fur</name>
    <name evidence="14" type="ORF">D2T29_14585</name>
    <name evidence="13" type="ORF">D2T30_17135</name>
</gene>
<dbReference type="PANTHER" id="PTHR33202">
    <property type="entry name" value="ZINC UPTAKE REGULATION PROTEIN"/>
    <property type="match status" value="1"/>
</dbReference>
<dbReference type="GO" id="GO:0045892">
    <property type="term" value="P:negative regulation of DNA-templated transcription"/>
    <property type="evidence" value="ECO:0007669"/>
    <property type="project" value="TreeGrafter"/>
</dbReference>
<reference evidence="15 16" key="1">
    <citation type="submission" date="2019-01" db="EMBL/GenBank/DDBJ databases">
        <title>Sinorhodobacter populi sp. nov. isolated from the symptomatic bark tissue of Populus euramericana canker.</title>
        <authorList>
            <person name="Xu G."/>
        </authorList>
    </citation>
    <scope>NUCLEOTIDE SEQUENCE [LARGE SCALE GENOMIC DNA]</scope>
    <source>
        <strain evidence="14 15">07D10-4-3</strain>
        <strain evidence="13 16">SK2B-1</strain>
    </source>
</reference>
<evidence type="ECO:0000256" key="11">
    <source>
        <dbReference type="PIRSR" id="PIRSR602481-2"/>
    </source>
</evidence>
<evidence type="ECO:0000256" key="10">
    <source>
        <dbReference type="ARBA" id="ARBA00023163"/>
    </source>
</evidence>